<keyword evidence="3" id="KW-1185">Reference proteome</keyword>
<accession>A0A7J8JVG6</accession>
<feature type="signal peptide" evidence="1">
    <location>
        <begin position="1"/>
        <end position="26"/>
    </location>
</feature>
<dbReference type="Proteomes" id="UP000550707">
    <property type="component" value="Unassembled WGS sequence"/>
</dbReference>
<keyword evidence="1" id="KW-0732">Signal</keyword>
<dbReference type="AlphaFoldDB" id="A0A7J8JVG6"/>
<organism evidence="2 3">
    <name type="scientific">Molossus molossus</name>
    <name type="common">Pallas' mastiff bat</name>
    <name type="synonym">Vespertilio molossus</name>
    <dbReference type="NCBI Taxonomy" id="27622"/>
    <lineage>
        <taxon>Eukaryota</taxon>
        <taxon>Metazoa</taxon>
        <taxon>Chordata</taxon>
        <taxon>Craniata</taxon>
        <taxon>Vertebrata</taxon>
        <taxon>Euteleostomi</taxon>
        <taxon>Mammalia</taxon>
        <taxon>Eutheria</taxon>
        <taxon>Laurasiatheria</taxon>
        <taxon>Chiroptera</taxon>
        <taxon>Yangochiroptera</taxon>
        <taxon>Molossidae</taxon>
        <taxon>Molossus</taxon>
    </lineage>
</organism>
<protein>
    <recommendedName>
        <fullName evidence="4">Secreted protein</fullName>
    </recommendedName>
</protein>
<dbReference type="InParanoid" id="A0A7J8JVG6"/>
<comment type="caution">
    <text evidence="2">The sequence shown here is derived from an EMBL/GenBank/DDBJ whole genome shotgun (WGS) entry which is preliminary data.</text>
</comment>
<name>A0A7J8JVG6_MOLMO</name>
<proteinExistence type="predicted"/>
<evidence type="ECO:0008006" key="4">
    <source>
        <dbReference type="Google" id="ProtNLM"/>
    </source>
</evidence>
<gene>
    <name evidence="2" type="ORF">HJG59_007892</name>
</gene>
<feature type="chain" id="PRO_5029809717" description="Secreted protein" evidence="1">
    <location>
        <begin position="27"/>
        <end position="140"/>
    </location>
</feature>
<evidence type="ECO:0000313" key="3">
    <source>
        <dbReference type="Proteomes" id="UP000550707"/>
    </source>
</evidence>
<dbReference type="EMBL" id="JACASF010000001">
    <property type="protein sequence ID" value="KAF6500857.1"/>
    <property type="molecule type" value="Genomic_DNA"/>
</dbReference>
<evidence type="ECO:0000256" key="1">
    <source>
        <dbReference type="SAM" id="SignalP"/>
    </source>
</evidence>
<dbReference type="PROSITE" id="PS51257">
    <property type="entry name" value="PROKAR_LIPOPROTEIN"/>
    <property type="match status" value="1"/>
</dbReference>
<reference evidence="2 3" key="1">
    <citation type="journal article" date="2020" name="Nature">
        <title>Six reference-quality genomes reveal evolution of bat adaptations.</title>
        <authorList>
            <person name="Jebb D."/>
            <person name="Huang Z."/>
            <person name="Pippel M."/>
            <person name="Hughes G.M."/>
            <person name="Lavrichenko K."/>
            <person name="Devanna P."/>
            <person name="Winkler S."/>
            <person name="Jermiin L.S."/>
            <person name="Skirmuntt E.C."/>
            <person name="Katzourakis A."/>
            <person name="Burkitt-Gray L."/>
            <person name="Ray D.A."/>
            <person name="Sullivan K.A.M."/>
            <person name="Roscito J.G."/>
            <person name="Kirilenko B.M."/>
            <person name="Davalos L.M."/>
            <person name="Corthals A.P."/>
            <person name="Power M.L."/>
            <person name="Jones G."/>
            <person name="Ransome R.D."/>
            <person name="Dechmann D.K.N."/>
            <person name="Locatelli A.G."/>
            <person name="Puechmaille S.J."/>
            <person name="Fedrigo O."/>
            <person name="Jarvis E.D."/>
            <person name="Hiller M."/>
            <person name="Vernes S.C."/>
            <person name="Myers E.W."/>
            <person name="Teeling E.C."/>
        </authorList>
    </citation>
    <scope>NUCLEOTIDE SEQUENCE [LARGE SCALE GENOMIC DNA]</scope>
    <source>
        <strain evidence="2">MMolMol1</strain>
        <tissue evidence="2">Muscle</tissue>
    </source>
</reference>
<evidence type="ECO:0000313" key="2">
    <source>
        <dbReference type="EMBL" id="KAF6500857.1"/>
    </source>
</evidence>
<sequence length="140" mass="15303">MFALTYRTRFSCALLCITVGCPLSLHSHLSTDFQLECLVGYWGCGLGLKKNIGHISLFFSASSENVTAVMFHPCFSSCPAGAPWLQGKPWTSVGCTNTTFFFCPFSLEVMSLSALISTGLPHYSCLLLAFSFPSLNSFNF</sequence>